<proteinExistence type="predicted"/>
<protein>
    <submittedName>
        <fullName evidence="1">Uncharacterized protein</fullName>
    </submittedName>
</protein>
<dbReference type="EMBL" id="BAAAZA010000049">
    <property type="protein sequence ID" value="GAA3902170.1"/>
    <property type="molecule type" value="Genomic_DNA"/>
</dbReference>
<keyword evidence="2" id="KW-1185">Reference proteome</keyword>
<sequence length="191" mass="21356">MTCDKAGGGAHFFAVDIIKGELRRLQSGLGADDGRQQPFLVRVRFIAEDPARIIANARAVLACVVQRTGNWPAFGQWSELLPAEFIHQCAPEPEPDPSFDAQAWLQTWQAMTPEQKSAFNQEPWTLSDWLYYFDPTEDGMGDDRSWWWWDAGSGQPGSGWVEVATTGWPFGSGSLSWLIKASGGRDLDYRD</sequence>
<dbReference type="Proteomes" id="UP001501563">
    <property type="component" value="Unassembled WGS sequence"/>
</dbReference>
<reference evidence="2" key="1">
    <citation type="journal article" date="2019" name="Int. J. Syst. Evol. Microbiol.">
        <title>The Global Catalogue of Microorganisms (GCM) 10K type strain sequencing project: providing services to taxonomists for standard genome sequencing and annotation.</title>
        <authorList>
            <consortium name="The Broad Institute Genomics Platform"/>
            <consortium name="The Broad Institute Genome Sequencing Center for Infectious Disease"/>
            <person name="Wu L."/>
            <person name="Ma J."/>
        </authorList>
    </citation>
    <scope>NUCLEOTIDE SEQUENCE [LARGE SCALE GENOMIC DNA]</scope>
    <source>
        <strain evidence="2">JCM 16578</strain>
    </source>
</reference>
<evidence type="ECO:0000313" key="1">
    <source>
        <dbReference type="EMBL" id="GAA3902170.1"/>
    </source>
</evidence>
<accession>A0ABP7LLS9</accession>
<organism evidence="1 2">
    <name type="scientific">Streptomyces lannensis</name>
    <dbReference type="NCBI Taxonomy" id="766498"/>
    <lineage>
        <taxon>Bacteria</taxon>
        <taxon>Bacillati</taxon>
        <taxon>Actinomycetota</taxon>
        <taxon>Actinomycetes</taxon>
        <taxon>Kitasatosporales</taxon>
        <taxon>Streptomycetaceae</taxon>
        <taxon>Streptomyces</taxon>
    </lineage>
</organism>
<comment type="caution">
    <text evidence="1">The sequence shown here is derived from an EMBL/GenBank/DDBJ whole genome shotgun (WGS) entry which is preliminary data.</text>
</comment>
<name>A0ABP7LLS9_9ACTN</name>
<gene>
    <name evidence="1" type="ORF">GCM10022207_84000</name>
</gene>
<evidence type="ECO:0000313" key="2">
    <source>
        <dbReference type="Proteomes" id="UP001501563"/>
    </source>
</evidence>